<dbReference type="PROSITE" id="PS51063">
    <property type="entry name" value="HTH_CRP_2"/>
    <property type="match status" value="1"/>
</dbReference>
<dbReference type="InterPro" id="IPR018490">
    <property type="entry name" value="cNMP-bd_dom_sf"/>
</dbReference>
<dbReference type="InterPro" id="IPR014710">
    <property type="entry name" value="RmlC-like_jellyroll"/>
</dbReference>
<dbReference type="InterPro" id="IPR012318">
    <property type="entry name" value="HTH_CRP"/>
</dbReference>
<gene>
    <name evidence="6" type="ORF">H735_26310</name>
</gene>
<feature type="domain" description="HTH crp-type" evidence="5">
    <location>
        <begin position="140"/>
        <end position="210"/>
    </location>
</feature>
<evidence type="ECO:0000259" key="4">
    <source>
        <dbReference type="PROSITE" id="PS50042"/>
    </source>
</evidence>
<dbReference type="InterPro" id="IPR036388">
    <property type="entry name" value="WH-like_DNA-bd_sf"/>
</dbReference>
<dbReference type="SMART" id="SM00100">
    <property type="entry name" value="cNMP"/>
    <property type="match status" value="1"/>
</dbReference>
<dbReference type="CDD" id="cd00038">
    <property type="entry name" value="CAP_ED"/>
    <property type="match status" value="1"/>
</dbReference>
<dbReference type="Pfam" id="PF13545">
    <property type="entry name" value="HTH_Crp_2"/>
    <property type="match status" value="1"/>
</dbReference>
<dbReference type="InterPro" id="IPR050397">
    <property type="entry name" value="Env_Response_Regulators"/>
</dbReference>
<evidence type="ECO:0000313" key="7">
    <source>
        <dbReference type="Proteomes" id="UP000031586"/>
    </source>
</evidence>
<evidence type="ECO:0000256" key="1">
    <source>
        <dbReference type="ARBA" id="ARBA00023015"/>
    </source>
</evidence>
<dbReference type="PANTHER" id="PTHR24567:SF74">
    <property type="entry name" value="HTH-TYPE TRANSCRIPTIONAL REGULATOR ARCR"/>
    <property type="match status" value="1"/>
</dbReference>
<dbReference type="InterPro" id="IPR036390">
    <property type="entry name" value="WH_DNA-bd_sf"/>
</dbReference>
<evidence type="ECO:0000256" key="2">
    <source>
        <dbReference type="ARBA" id="ARBA00023125"/>
    </source>
</evidence>
<dbReference type="PANTHER" id="PTHR24567">
    <property type="entry name" value="CRP FAMILY TRANSCRIPTIONAL REGULATORY PROTEIN"/>
    <property type="match status" value="1"/>
</dbReference>
<keyword evidence="3" id="KW-0804">Transcription</keyword>
<dbReference type="SUPFAM" id="SSF51206">
    <property type="entry name" value="cAMP-binding domain-like"/>
    <property type="match status" value="1"/>
</dbReference>
<dbReference type="SMART" id="SM00419">
    <property type="entry name" value="HTH_CRP"/>
    <property type="match status" value="1"/>
</dbReference>
<keyword evidence="1" id="KW-0805">Transcription regulation</keyword>
<feature type="domain" description="Cyclic nucleotide-binding" evidence="4">
    <location>
        <begin position="5"/>
        <end position="91"/>
    </location>
</feature>
<dbReference type="InterPro" id="IPR000595">
    <property type="entry name" value="cNMP-bd_dom"/>
</dbReference>
<dbReference type="PATRIC" id="fig|1229493.5.peg.4838"/>
<proteinExistence type="predicted"/>
<comment type="caution">
    <text evidence="6">The sequence shown here is derived from an EMBL/GenBank/DDBJ whole genome shotgun (WGS) entry which is preliminary data.</text>
</comment>
<dbReference type="PROSITE" id="PS50042">
    <property type="entry name" value="CNMP_BINDING_3"/>
    <property type="match status" value="1"/>
</dbReference>
<dbReference type="Gene3D" id="2.60.120.10">
    <property type="entry name" value="Jelly Rolls"/>
    <property type="match status" value="1"/>
</dbReference>
<dbReference type="AlphaFoldDB" id="A0A0C1VY12"/>
<evidence type="ECO:0000313" key="6">
    <source>
        <dbReference type="EMBL" id="KIF49142.1"/>
    </source>
</evidence>
<keyword evidence="2" id="KW-0238">DNA-binding</keyword>
<evidence type="ECO:0000259" key="5">
    <source>
        <dbReference type="PROSITE" id="PS51063"/>
    </source>
</evidence>
<protein>
    <submittedName>
        <fullName evidence="6">Transcriptional regulator</fullName>
    </submittedName>
</protein>
<name>A0A0C1VY12_9VIBR</name>
<accession>A0A0C1VY12</accession>
<reference evidence="6 7" key="1">
    <citation type="submission" date="2014-07" db="EMBL/GenBank/DDBJ databases">
        <title>Unique and conserved regions in Vibrio harveyi and related species in comparison with the shrimp pathogen Vibrio harveyi CAIM 1792.</title>
        <authorList>
            <person name="Espinoza-Valles I."/>
            <person name="Vora G."/>
            <person name="Leekitcharoenphon P."/>
            <person name="Ussery D."/>
            <person name="Hoj L."/>
            <person name="Gomez-Gil B."/>
        </authorList>
    </citation>
    <scope>NUCLEOTIDE SEQUENCE [LARGE SCALE GENOMIC DNA]</scope>
    <source>
        <strain evidence="7">CAIM 1854 / LMG 25443</strain>
    </source>
</reference>
<dbReference type="Proteomes" id="UP000031586">
    <property type="component" value="Unassembled WGS sequence"/>
</dbReference>
<sequence>MPGSIVSLLNEEEKTQLFSKRSPLHCDAGHQLFERGEPAENMYLVERGKVSLFRLMPNGDEKLFRVFMAGEMIAEMAMFMSPRIYPMSARVDQDTELSVFHYQDVLTVFTQSPQTSLKVMNYMTNRIHQLMDTVNILTQVNANQRLVMKLADFYRAQSRSEGKITLPVTKKLLATQLGMTPETLSRTFKKLKNDGFITECDSHITLLDIPAMCEAVELAPEIFQQDLA</sequence>
<dbReference type="Pfam" id="PF00027">
    <property type="entry name" value="cNMP_binding"/>
    <property type="match status" value="1"/>
</dbReference>
<dbReference type="GO" id="GO:0003677">
    <property type="term" value="F:DNA binding"/>
    <property type="evidence" value="ECO:0007669"/>
    <property type="project" value="UniProtKB-KW"/>
</dbReference>
<dbReference type="SUPFAM" id="SSF46785">
    <property type="entry name" value="Winged helix' DNA-binding domain"/>
    <property type="match status" value="1"/>
</dbReference>
<dbReference type="GO" id="GO:0003700">
    <property type="term" value="F:DNA-binding transcription factor activity"/>
    <property type="evidence" value="ECO:0007669"/>
    <property type="project" value="TreeGrafter"/>
</dbReference>
<dbReference type="RefSeq" id="WP_020195650.1">
    <property type="nucleotide sequence ID" value="NZ_BAOH01000026.1"/>
</dbReference>
<evidence type="ECO:0000256" key="3">
    <source>
        <dbReference type="ARBA" id="ARBA00023163"/>
    </source>
</evidence>
<dbReference type="GO" id="GO:0005829">
    <property type="term" value="C:cytosol"/>
    <property type="evidence" value="ECO:0007669"/>
    <property type="project" value="TreeGrafter"/>
</dbReference>
<dbReference type="EMBL" id="JPRD01000057">
    <property type="protein sequence ID" value="KIF49142.1"/>
    <property type="molecule type" value="Genomic_DNA"/>
</dbReference>
<dbReference type="Gene3D" id="1.10.10.10">
    <property type="entry name" value="Winged helix-like DNA-binding domain superfamily/Winged helix DNA-binding domain"/>
    <property type="match status" value="1"/>
</dbReference>
<dbReference type="PRINTS" id="PR00034">
    <property type="entry name" value="HTHCRP"/>
</dbReference>
<organism evidence="6 7">
    <name type="scientific">Vibrio owensii CAIM 1854 = LMG 25443</name>
    <dbReference type="NCBI Taxonomy" id="1229493"/>
    <lineage>
        <taxon>Bacteria</taxon>
        <taxon>Pseudomonadati</taxon>
        <taxon>Pseudomonadota</taxon>
        <taxon>Gammaproteobacteria</taxon>
        <taxon>Vibrionales</taxon>
        <taxon>Vibrionaceae</taxon>
        <taxon>Vibrio</taxon>
    </lineage>
</organism>